<feature type="region of interest" description="Disordered" evidence="1">
    <location>
        <begin position="280"/>
        <end position="300"/>
    </location>
</feature>
<feature type="compositionally biased region" description="Polar residues" evidence="1">
    <location>
        <begin position="83"/>
        <end position="98"/>
    </location>
</feature>
<evidence type="ECO:0000259" key="2">
    <source>
        <dbReference type="Pfam" id="PF07727"/>
    </source>
</evidence>
<feature type="region of interest" description="Disordered" evidence="1">
    <location>
        <begin position="79"/>
        <end position="100"/>
    </location>
</feature>
<feature type="domain" description="Reverse transcriptase Ty1/copia-type" evidence="2">
    <location>
        <begin position="536"/>
        <end position="711"/>
    </location>
</feature>
<evidence type="ECO:0000313" key="4">
    <source>
        <dbReference type="EMBL" id="GEX44374.1"/>
    </source>
</evidence>
<dbReference type="Gene3D" id="3.30.420.10">
    <property type="entry name" value="Ribonuclease H-like superfamily/Ribonuclease H"/>
    <property type="match status" value="1"/>
</dbReference>
<reference evidence="4" key="1">
    <citation type="journal article" date="2019" name="Sci. Rep.">
        <title>Draft genome of Tanacetum cinerariifolium, the natural source of mosquito coil.</title>
        <authorList>
            <person name="Yamashiro T."/>
            <person name="Shiraishi A."/>
            <person name="Satake H."/>
            <person name="Nakayama K."/>
        </authorList>
    </citation>
    <scope>NUCLEOTIDE SEQUENCE</scope>
</reference>
<dbReference type="SUPFAM" id="SSF56672">
    <property type="entry name" value="DNA/RNA polymerases"/>
    <property type="match status" value="1"/>
</dbReference>
<organism evidence="4">
    <name type="scientific">Tanacetum cinerariifolium</name>
    <name type="common">Dalmatian daisy</name>
    <name type="synonym">Chrysanthemum cinerariifolium</name>
    <dbReference type="NCBI Taxonomy" id="118510"/>
    <lineage>
        <taxon>Eukaryota</taxon>
        <taxon>Viridiplantae</taxon>
        <taxon>Streptophyta</taxon>
        <taxon>Embryophyta</taxon>
        <taxon>Tracheophyta</taxon>
        <taxon>Spermatophyta</taxon>
        <taxon>Magnoliopsida</taxon>
        <taxon>eudicotyledons</taxon>
        <taxon>Gunneridae</taxon>
        <taxon>Pentapetalae</taxon>
        <taxon>asterids</taxon>
        <taxon>campanulids</taxon>
        <taxon>Asterales</taxon>
        <taxon>Asteraceae</taxon>
        <taxon>Asteroideae</taxon>
        <taxon>Anthemideae</taxon>
        <taxon>Anthemidinae</taxon>
        <taxon>Tanacetum</taxon>
    </lineage>
</organism>
<dbReference type="PANTHER" id="PTHR11439">
    <property type="entry name" value="GAG-POL-RELATED RETROTRANSPOSON"/>
    <property type="match status" value="1"/>
</dbReference>
<evidence type="ECO:0000259" key="3">
    <source>
        <dbReference type="Pfam" id="PF13976"/>
    </source>
</evidence>
<comment type="caution">
    <text evidence="4">The sequence shown here is derived from an EMBL/GenBank/DDBJ whole genome shotgun (WGS) entry which is preliminary data.</text>
</comment>
<proteinExistence type="predicted"/>
<feature type="compositionally biased region" description="Polar residues" evidence="1">
    <location>
        <begin position="182"/>
        <end position="207"/>
    </location>
</feature>
<dbReference type="InterPro" id="IPR043502">
    <property type="entry name" value="DNA/RNA_pol_sf"/>
</dbReference>
<protein>
    <recommendedName>
        <fullName evidence="5">Retrovirus-related Pol polyprotein from transposon TNT 1-94</fullName>
    </recommendedName>
</protein>
<dbReference type="InterPro" id="IPR036397">
    <property type="entry name" value="RNaseH_sf"/>
</dbReference>
<gene>
    <name evidence="4" type="ORF">Tci_316349</name>
</gene>
<dbReference type="InterPro" id="IPR013103">
    <property type="entry name" value="RVT_2"/>
</dbReference>
<feature type="compositionally biased region" description="Basic and acidic residues" evidence="1">
    <location>
        <begin position="280"/>
        <end position="289"/>
    </location>
</feature>
<feature type="region of interest" description="Disordered" evidence="1">
    <location>
        <begin position="1177"/>
        <end position="1242"/>
    </location>
</feature>
<dbReference type="SUPFAM" id="SSF53098">
    <property type="entry name" value="Ribonuclease H-like"/>
    <property type="match status" value="1"/>
</dbReference>
<dbReference type="GO" id="GO:0003676">
    <property type="term" value="F:nucleic acid binding"/>
    <property type="evidence" value="ECO:0007669"/>
    <property type="project" value="InterPro"/>
</dbReference>
<feature type="compositionally biased region" description="Basic residues" evidence="1">
    <location>
        <begin position="208"/>
        <end position="219"/>
    </location>
</feature>
<accession>A0A699H638</accession>
<dbReference type="InterPro" id="IPR012337">
    <property type="entry name" value="RNaseH-like_sf"/>
</dbReference>
<dbReference type="Pfam" id="PF13976">
    <property type="entry name" value="gag_pre-integrs"/>
    <property type="match status" value="1"/>
</dbReference>
<dbReference type="Pfam" id="PF07727">
    <property type="entry name" value="RVT_2"/>
    <property type="match status" value="1"/>
</dbReference>
<feature type="region of interest" description="Disordered" evidence="1">
    <location>
        <begin position="43"/>
        <end position="63"/>
    </location>
</feature>
<feature type="domain" description="GAG-pre-integrase" evidence="3">
    <location>
        <begin position="390"/>
        <end position="460"/>
    </location>
</feature>
<dbReference type="CDD" id="cd09272">
    <property type="entry name" value="RNase_HI_RT_Ty1"/>
    <property type="match status" value="1"/>
</dbReference>
<dbReference type="EMBL" id="BKCJ010108648">
    <property type="protein sequence ID" value="GEX44374.1"/>
    <property type="molecule type" value="Genomic_DNA"/>
</dbReference>
<evidence type="ECO:0000256" key="1">
    <source>
        <dbReference type="SAM" id="MobiDB-lite"/>
    </source>
</evidence>
<dbReference type="AlphaFoldDB" id="A0A699H638"/>
<name>A0A699H638_TANCI</name>
<feature type="region of interest" description="Disordered" evidence="1">
    <location>
        <begin position="154"/>
        <end position="219"/>
    </location>
</feature>
<feature type="compositionally biased region" description="Acidic residues" evidence="1">
    <location>
        <begin position="1211"/>
        <end position="1225"/>
    </location>
</feature>
<feature type="compositionally biased region" description="Acidic residues" evidence="1">
    <location>
        <begin position="1191"/>
        <end position="1202"/>
    </location>
</feature>
<feature type="compositionally biased region" description="Polar residues" evidence="1">
    <location>
        <begin position="154"/>
        <end position="174"/>
    </location>
</feature>
<dbReference type="InterPro" id="IPR025724">
    <property type="entry name" value="GAG-pre-integrase_dom"/>
</dbReference>
<evidence type="ECO:0008006" key="5">
    <source>
        <dbReference type="Google" id="ProtNLM"/>
    </source>
</evidence>
<sequence>MTESPLADSGLTILVFHLGDDPIACLNKALAFLTAVASSRFPSTNNQLRTSSNPGNQATNQDERVTIQQVQGRQRQIYHGTGYKSNSTSYGGNNANGQERTEDLDTYDFECDDISNAKAVLMANISNYGSDVILEVAVTPKNNVKKVRFAEPLTSSSNIKQVKSSKTSDSNTPVLSPKGLKCSTSNCGSKPTSNKKNDRISQTPSRNMKNKVKAQPRHVNKKNHVVESIHNVNVKQSQLNAIFELTCATFETHKPELKVYSRKPKNVKNLGSSKKAKIVESKNANHSEPNHTWGSNTSDIPSSSSLVMRLSRFFSVRFRNDHIARIMGYGDYQLENVTITRVYYVEGLGHNLFSVGQFYANLEVVFRKNTCLIRNLECVDLISSSRDTNLYTNSLDDMLKTSLICLLSKASKTKSWLWHRRLSHPNFGTLNKLAKDGLARGIPRLTFQKDHLCLACVLRKIKKSSHQPKVKDINQEKLYLLHMDLYGPMRVASINEKRYILVIVDDYLRFTWVRFLRTKDEAPKAIIKCIKNIQVKTNEFGGVQKNNARLVAQGFRQEKGIDFQESFAPVPRIEAIRIFIENVAPKNVTIFQMDAKTVFLNGELKEEVYISQPEGFVDQDNPSHVYKLKKDLYGLRQAPRVWYNILSSFIISQHFSKGVVDPTLFKWKARNDLLVVQIYVDDIIFASTNTAMCNEFANLMTTKFKMSMMGADVILFRITNFSSDSIDTPMVEKSKLDEDLHGKPVDAKQYRGMIGSLMYLTSNRPNLIYAVCLCSRYQAKPIKKHLNAIKRIFQNIKGTINMALKYSKGTGMSLTAYANAHHTGCQDTRRSTSGSAQFLGDKLVSWSSKKQKRTTISSTKEQVENGIVELYFVRTEYQLPDIFTKPLPRERFNFLIEKLSMRSMSLETLKCLAEETDEITSFITAQQAKLNLELVPKEKRLEIRKCNGRLNPGNIQREPTFQVIPNALALTLCYTVFLITADVPEEDFIYQIDNKAYKKQEKMYYPRFTKVIIHYFLTQDNTLSWRNKIEMHTSTDDYLINTLRFVSAKEETQIYGVILPECLTSPEFKETQAHQTYLVSNETPAGKSKRVKRLAKKSTETSARGVVIKETSEIPLTKKKEKVDVTRGKGIELLYQVALTKDAQFEEVRKKSMRDFHKTHPSGSGTVTKTALSVAKIKPSATNDSNNEQVSSDEDSDQEKDSDDDKTQLDNENESDLEHETDESESGLVSDHDESEKNEEDD</sequence>
<dbReference type="PANTHER" id="PTHR11439:SF495">
    <property type="entry name" value="REVERSE TRANSCRIPTASE, RNA-DEPENDENT DNA POLYMERASE-RELATED"/>
    <property type="match status" value="1"/>
</dbReference>
<feature type="compositionally biased region" description="Polar residues" evidence="1">
    <location>
        <begin position="290"/>
        <end position="300"/>
    </location>
</feature>